<evidence type="ECO:0000256" key="4">
    <source>
        <dbReference type="ARBA" id="ARBA00022801"/>
    </source>
</evidence>
<sequence>MLKKRHKLPIYLFLSLKSALKVIKGAFLTVKIKENNLLISRFGVVISSRFDKRAVHRNYLKRKFFDFFRLNLNKLEKGFDLLIYLSPSVKSDFSEEKILEELSSLLKKSGFLKINN</sequence>
<dbReference type="Proteomes" id="UP000178599">
    <property type="component" value="Unassembled WGS sequence"/>
</dbReference>
<evidence type="ECO:0000313" key="6">
    <source>
        <dbReference type="EMBL" id="OGZ02659.1"/>
    </source>
</evidence>
<evidence type="ECO:0000256" key="3">
    <source>
        <dbReference type="ARBA" id="ARBA00022759"/>
    </source>
</evidence>
<keyword evidence="1" id="KW-0819">tRNA processing</keyword>
<accession>A0A1G2CMT5</accession>
<name>A0A1G2CMT5_9BACT</name>
<organism evidence="6 7">
    <name type="scientific">Candidatus Liptonbacteria bacterium RIFOXYB1_FULL_36_10</name>
    <dbReference type="NCBI Taxonomy" id="1798654"/>
    <lineage>
        <taxon>Bacteria</taxon>
        <taxon>Candidatus Liptoniibacteriota</taxon>
    </lineage>
</organism>
<dbReference type="InterPro" id="IPR014721">
    <property type="entry name" value="Ribsml_uS5_D2-typ_fold_subgr"/>
</dbReference>
<protein>
    <submittedName>
        <fullName evidence="6">Uncharacterized protein</fullName>
    </submittedName>
</protein>
<dbReference type="GO" id="GO:0008033">
    <property type="term" value="P:tRNA processing"/>
    <property type="evidence" value="ECO:0007669"/>
    <property type="project" value="UniProtKB-KW"/>
</dbReference>
<keyword evidence="5" id="KW-0694">RNA-binding</keyword>
<keyword evidence="3" id="KW-0255">Endonuclease</keyword>
<dbReference type="InterPro" id="IPR020568">
    <property type="entry name" value="Ribosomal_Su5_D2-typ_SF"/>
</dbReference>
<dbReference type="SUPFAM" id="SSF54211">
    <property type="entry name" value="Ribosomal protein S5 domain 2-like"/>
    <property type="match status" value="1"/>
</dbReference>
<dbReference type="GO" id="GO:0004526">
    <property type="term" value="F:ribonuclease P activity"/>
    <property type="evidence" value="ECO:0007669"/>
    <property type="project" value="InterPro"/>
</dbReference>
<gene>
    <name evidence="6" type="ORF">A2390_01875</name>
</gene>
<evidence type="ECO:0000256" key="5">
    <source>
        <dbReference type="ARBA" id="ARBA00022884"/>
    </source>
</evidence>
<dbReference type="Pfam" id="PF00825">
    <property type="entry name" value="Ribonuclease_P"/>
    <property type="match status" value="1"/>
</dbReference>
<dbReference type="Gene3D" id="3.30.230.10">
    <property type="match status" value="1"/>
</dbReference>
<keyword evidence="2" id="KW-0540">Nuclease</keyword>
<reference evidence="6 7" key="1">
    <citation type="journal article" date="2016" name="Nat. Commun.">
        <title>Thousands of microbial genomes shed light on interconnected biogeochemical processes in an aquifer system.</title>
        <authorList>
            <person name="Anantharaman K."/>
            <person name="Brown C.T."/>
            <person name="Hug L.A."/>
            <person name="Sharon I."/>
            <person name="Castelle C.J."/>
            <person name="Probst A.J."/>
            <person name="Thomas B.C."/>
            <person name="Singh A."/>
            <person name="Wilkins M.J."/>
            <person name="Karaoz U."/>
            <person name="Brodie E.L."/>
            <person name="Williams K.H."/>
            <person name="Hubbard S.S."/>
            <person name="Banfield J.F."/>
        </authorList>
    </citation>
    <scope>NUCLEOTIDE SEQUENCE [LARGE SCALE GENOMIC DNA]</scope>
</reference>
<evidence type="ECO:0000313" key="7">
    <source>
        <dbReference type="Proteomes" id="UP000178599"/>
    </source>
</evidence>
<dbReference type="InterPro" id="IPR000100">
    <property type="entry name" value="RNase_P"/>
</dbReference>
<evidence type="ECO:0000256" key="2">
    <source>
        <dbReference type="ARBA" id="ARBA00022722"/>
    </source>
</evidence>
<dbReference type="GO" id="GO:0000049">
    <property type="term" value="F:tRNA binding"/>
    <property type="evidence" value="ECO:0007669"/>
    <property type="project" value="InterPro"/>
</dbReference>
<comment type="caution">
    <text evidence="6">The sequence shown here is derived from an EMBL/GenBank/DDBJ whole genome shotgun (WGS) entry which is preliminary data.</text>
</comment>
<evidence type="ECO:0000256" key="1">
    <source>
        <dbReference type="ARBA" id="ARBA00022694"/>
    </source>
</evidence>
<dbReference type="AlphaFoldDB" id="A0A1G2CMT5"/>
<keyword evidence="4" id="KW-0378">Hydrolase</keyword>
<proteinExistence type="predicted"/>
<dbReference type="EMBL" id="MHLE01000024">
    <property type="protein sequence ID" value="OGZ02659.1"/>
    <property type="molecule type" value="Genomic_DNA"/>
</dbReference>